<dbReference type="GO" id="GO:0003887">
    <property type="term" value="F:DNA-directed DNA polymerase activity"/>
    <property type="evidence" value="ECO:0007669"/>
    <property type="project" value="UniProtKB-KW"/>
</dbReference>
<keyword evidence="3" id="KW-0235">DNA replication</keyword>
<dbReference type="CDD" id="cd06127">
    <property type="entry name" value="DEDDh"/>
    <property type="match status" value="1"/>
</dbReference>
<dbReference type="InterPro" id="IPR012337">
    <property type="entry name" value="RNaseH-like_sf"/>
</dbReference>
<evidence type="ECO:0000256" key="3">
    <source>
        <dbReference type="ARBA" id="ARBA00022705"/>
    </source>
</evidence>
<dbReference type="OrthoDB" id="9803913at2"/>
<dbReference type="STRING" id="1121025.SAMN02745249_00224"/>
<name>A0A1M4SMB5_9LACT</name>
<evidence type="ECO:0000313" key="9">
    <source>
        <dbReference type="EMBL" id="SHE33117.1"/>
    </source>
</evidence>
<dbReference type="InterPro" id="IPR036397">
    <property type="entry name" value="RNaseH_sf"/>
</dbReference>
<dbReference type="InterPro" id="IPR006054">
    <property type="entry name" value="DnaQ"/>
</dbReference>
<dbReference type="NCBIfam" id="TIGR00573">
    <property type="entry name" value="dnaq"/>
    <property type="match status" value="1"/>
</dbReference>
<dbReference type="PANTHER" id="PTHR30231">
    <property type="entry name" value="DNA POLYMERASE III SUBUNIT EPSILON"/>
    <property type="match status" value="1"/>
</dbReference>
<dbReference type="Pfam" id="PF00929">
    <property type="entry name" value="RNase_T"/>
    <property type="match status" value="1"/>
</dbReference>
<evidence type="ECO:0000256" key="4">
    <source>
        <dbReference type="ARBA" id="ARBA00022722"/>
    </source>
</evidence>
<protein>
    <recommendedName>
        <fullName evidence="7">DNA polymerase III polC-type</fullName>
    </recommendedName>
</protein>
<keyword evidence="2" id="KW-0548">Nucleotidyltransferase</keyword>
<evidence type="ECO:0000256" key="1">
    <source>
        <dbReference type="ARBA" id="ARBA00022679"/>
    </source>
</evidence>
<dbReference type="GO" id="GO:0005829">
    <property type="term" value="C:cytosol"/>
    <property type="evidence" value="ECO:0007669"/>
    <property type="project" value="TreeGrafter"/>
</dbReference>
<dbReference type="GO" id="GO:0003677">
    <property type="term" value="F:DNA binding"/>
    <property type="evidence" value="ECO:0007669"/>
    <property type="project" value="InterPro"/>
</dbReference>
<keyword evidence="6" id="KW-0239">DNA-directed DNA polymerase</keyword>
<gene>
    <name evidence="9" type="ORF">SAMN02745249_00224</name>
</gene>
<reference evidence="9 10" key="1">
    <citation type="submission" date="2016-11" db="EMBL/GenBank/DDBJ databases">
        <authorList>
            <person name="Jaros S."/>
            <person name="Januszkiewicz K."/>
            <person name="Wedrychowicz H."/>
        </authorList>
    </citation>
    <scope>NUCLEOTIDE SEQUENCE [LARGE SCALE GENOMIC DNA]</scope>
    <source>
        <strain evidence="9 10">DSM 15692</strain>
    </source>
</reference>
<dbReference type="FunFam" id="3.30.420.10:FF:000045">
    <property type="entry name" value="3'-5' exonuclease DinG"/>
    <property type="match status" value="1"/>
</dbReference>
<keyword evidence="10" id="KW-1185">Reference proteome</keyword>
<dbReference type="SMART" id="SM00479">
    <property type="entry name" value="EXOIII"/>
    <property type="match status" value="1"/>
</dbReference>
<evidence type="ECO:0000256" key="7">
    <source>
        <dbReference type="ARBA" id="ARBA00070925"/>
    </source>
</evidence>
<proteinExistence type="predicted"/>
<evidence type="ECO:0000256" key="6">
    <source>
        <dbReference type="ARBA" id="ARBA00022932"/>
    </source>
</evidence>
<dbReference type="EMBL" id="FQUF01000003">
    <property type="protein sequence ID" value="SHE33117.1"/>
    <property type="molecule type" value="Genomic_DNA"/>
</dbReference>
<dbReference type="GO" id="GO:0008408">
    <property type="term" value="F:3'-5' exonuclease activity"/>
    <property type="evidence" value="ECO:0007669"/>
    <property type="project" value="TreeGrafter"/>
</dbReference>
<evidence type="ECO:0000256" key="2">
    <source>
        <dbReference type="ARBA" id="ARBA00022695"/>
    </source>
</evidence>
<dbReference type="SUPFAM" id="SSF53098">
    <property type="entry name" value="Ribonuclease H-like"/>
    <property type="match status" value="1"/>
</dbReference>
<organism evidence="9 10">
    <name type="scientific">Atopostipes suicloacalis DSM 15692</name>
    <dbReference type="NCBI Taxonomy" id="1121025"/>
    <lineage>
        <taxon>Bacteria</taxon>
        <taxon>Bacillati</taxon>
        <taxon>Bacillota</taxon>
        <taxon>Bacilli</taxon>
        <taxon>Lactobacillales</taxon>
        <taxon>Carnobacteriaceae</taxon>
        <taxon>Atopostipes</taxon>
    </lineage>
</organism>
<dbReference type="InterPro" id="IPR013520">
    <property type="entry name" value="Ribonucl_H"/>
</dbReference>
<dbReference type="AlphaFoldDB" id="A0A1M4SMB5"/>
<keyword evidence="1" id="KW-0808">Transferase</keyword>
<dbReference type="PANTHER" id="PTHR30231:SF41">
    <property type="entry name" value="DNA POLYMERASE III SUBUNIT EPSILON"/>
    <property type="match status" value="1"/>
</dbReference>
<keyword evidence="4" id="KW-0540">Nuclease</keyword>
<keyword evidence="5" id="KW-0378">Hydrolase</keyword>
<dbReference type="Gene3D" id="3.30.420.10">
    <property type="entry name" value="Ribonuclease H-like superfamily/Ribonuclease H"/>
    <property type="match status" value="1"/>
</dbReference>
<dbReference type="RefSeq" id="WP_073294915.1">
    <property type="nucleotide sequence ID" value="NZ_FQUF01000003.1"/>
</dbReference>
<keyword evidence="5" id="KW-0269">Exonuclease</keyword>
<accession>A0A1M4SMB5</accession>
<evidence type="ECO:0000313" key="10">
    <source>
        <dbReference type="Proteomes" id="UP000184128"/>
    </source>
</evidence>
<dbReference type="GO" id="GO:0045004">
    <property type="term" value="P:DNA replication proofreading"/>
    <property type="evidence" value="ECO:0007669"/>
    <property type="project" value="TreeGrafter"/>
</dbReference>
<feature type="domain" description="Exonuclease" evidence="8">
    <location>
        <begin position="41"/>
        <end position="206"/>
    </location>
</feature>
<evidence type="ECO:0000256" key="5">
    <source>
        <dbReference type="ARBA" id="ARBA00022839"/>
    </source>
</evidence>
<sequence>MKPVKNINGRYSISEFYDKIEWYLKSTGGGIPIKSLTLDNDITTLDFETTGFSAENHEIIQIGAVKFRNGNEVDRFERFVEPFYSIPWKITELTGISTEMVMGAPPIQQSLHELNEFLKDETIVAHNASFDMKFLLENLKRHEIDHESFKVIDTVKLARASIAGLPNYKLPTLKYYLGIDVGSHNAIEDCLVTGALYYYCKTMQEKD</sequence>
<dbReference type="Proteomes" id="UP000184128">
    <property type="component" value="Unassembled WGS sequence"/>
</dbReference>
<evidence type="ECO:0000259" key="8">
    <source>
        <dbReference type="SMART" id="SM00479"/>
    </source>
</evidence>